<protein>
    <submittedName>
        <fullName evidence="1">Uncharacterized protein</fullName>
    </submittedName>
</protein>
<proteinExistence type="predicted"/>
<accession>A0A1S2TAZ1</accession>
<reference evidence="1 2" key="1">
    <citation type="submission" date="2016-08" db="EMBL/GenBank/DDBJ databases">
        <title>Draft genome sequence of the type strain of Pseudomonas extremorientalis LMG 19695T isolated from drinking water reservoir.</title>
        <authorList>
            <person name="Tambong J.T."/>
        </authorList>
    </citation>
    <scope>NUCLEOTIDE SEQUENCE [LARGE SCALE GENOMIC DNA]</scope>
    <source>
        <strain evidence="1 2">LMG 19695</strain>
    </source>
</reference>
<dbReference type="EMBL" id="MDGK01000058">
    <property type="protein sequence ID" value="OIN05058.1"/>
    <property type="molecule type" value="Genomic_DNA"/>
</dbReference>
<dbReference type="Proteomes" id="UP000181686">
    <property type="component" value="Unassembled WGS sequence"/>
</dbReference>
<dbReference type="RefSeq" id="WP_071491854.1">
    <property type="nucleotide sequence ID" value="NZ_LT629708.1"/>
</dbReference>
<dbReference type="AlphaFoldDB" id="A0A1S2TAZ1"/>
<organism evidence="1 2">
    <name type="scientific">Pseudomonas extremorientalis</name>
    <dbReference type="NCBI Taxonomy" id="169669"/>
    <lineage>
        <taxon>Bacteria</taxon>
        <taxon>Pseudomonadati</taxon>
        <taxon>Pseudomonadota</taxon>
        <taxon>Gammaproteobacteria</taxon>
        <taxon>Pseudomonadales</taxon>
        <taxon>Pseudomonadaceae</taxon>
        <taxon>Pseudomonas</taxon>
    </lineage>
</organism>
<gene>
    <name evidence="1" type="ORF">BFN10_24430</name>
</gene>
<name>A0A1S2TAZ1_9PSED</name>
<evidence type="ECO:0000313" key="1">
    <source>
        <dbReference type="EMBL" id="OIN05058.1"/>
    </source>
</evidence>
<comment type="caution">
    <text evidence="1">The sequence shown here is derived from an EMBL/GenBank/DDBJ whole genome shotgun (WGS) entry which is preliminary data.</text>
</comment>
<evidence type="ECO:0000313" key="2">
    <source>
        <dbReference type="Proteomes" id="UP000181686"/>
    </source>
</evidence>
<sequence>MVKIAEVVLELTAEGFTNTGRRTKGRVVQDLNDAGFSVQVDDQVRKVTLPAGPFATKDEAKKSLLEYWARCEEELISSGAPSWQPKV</sequence>